<dbReference type="OrthoDB" id="2391627at2759"/>
<sequence>MSQLPPSQFTGRGGMQPWSVRSNYQTYRSPFGPKYKTAWNFHGLTLGRMAQLYVHRPHTSPTPLSSTQDPFADTRAHASANLWKQRLHPRRLRRRRRLLRALLLRRGAQGAQGYPAEGAGAGKLLRQGDSARGQPVLDVFGAWMGACGDAGMGMCIIEIEGSTACTI</sequence>
<dbReference type="EMBL" id="MU004195">
    <property type="protein sequence ID" value="KAF2491650.1"/>
    <property type="molecule type" value="Genomic_DNA"/>
</dbReference>
<dbReference type="Proteomes" id="UP000799750">
    <property type="component" value="Unassembled WGS sequence"/>
</dbReference>
<keyword evidence="2" id="KW-1185">Reference proteome</keyword>
<gene>
    <name evidence="1" type="ORF">BU16DRAFT_124847</name>
</gene>
<reference evidence="1" key="1">
    <citation type="journal article" date="2020" name="Stud. Mycol.">
        <title>101 Dothideomycetes genomes: a test case for predicting lifestyles and emergence of pathogens.</title>
        <authorList>
            <person name="Haridas S."/>
            <person name="Albert R."/>
            <person name="Binder M."/>
            <person name="Bloem J."/>
            <person name="Labutti K."/>
            <person name="Salamov A."/>
            <person name="Andreopoulos B."/>
            <person name="Baker S."/>
            <person name="Barry K."/>
            <person name="Bills G."/>
            <person name="Bluhm B."/>
            <person name="Cannon C."/>
            <person name="Castanera R."/>
            <person name="Culley D."/>
            <person name="Daum C."/>
            <person name="Ezra D."/>
            <person name="Gonzalez J."/>
            <person name="Henrissat B."/>
            <person name="Kuo A."/>
            <person name="Liang C."/>
            <person name="Lipzen A."/>
            <person name="Lutzoni F."/>
            <person name="Magnuson J."/>
            <person name="Mondo S."/>
            <person name="Nolan M."/>
            <person name="Ohm R."/>
            <person name="Pangilinan J."/>
            <person name="Park H.-J."/>
            <person name="Ramirez L."/>
            <person name="Alfaro M."/>
            <person name="Sun H."/>
            <person name="Tritt A."/>
            <person name="Yoshinaga Y."/>
            <person name="Zwiers L.-H."/>
            <person name="Turgeon B."/>
            <person name="Goodwin S."/>
            <person name="Spatafora J."/>
            <person name="Crous P."/>
            <person name="Grigoriev I."/>
        </authorList>
    </citation>
    <scope>NUCLEOTIDE SEQUENCE</scope>
    <source>
        <strain evidence="1">CBS 269.34</strain>
    </source>
</reference>
<dbReference type="AlphaFoldDB" id="A0A6A6QI46"/>
<proteinExistence type="predicted"/>
<accession>A0A6A6QI46</accession>
<evidence type="ECO:0000313" key="2">
    <source>
        <dbReference type="Proteomes" id="UP000799750"/>
    </source>
</evidence>
<evidence type="ECO:0000313" key="1">
    <source>
        <dbReference type="EMBL" id="KAF2491650.1"/>
    </source>
</evidence>
<name>A0A6A6QI46_9PEZI</name>
<protein>
    <submittedName>
        <fullName evidence="1">Uncharacterized protein</fullName>
    </submittedName>
</protein>
<organism evidence="1 2">
    <name type="scientific">Lophium mytilinum</name>
    <dbReference type="NCBI Taxonomy" id="390894"/>
    <lineage>
        <taxon>Eukaryota</taxon>
        <taxon>Fungi</taxon>
        <taxon>Dikarya</taxon>
        <taxon>Ascomycota</taxon>
        <taxon>Pezizomycotina</taxon>
        <taxon>Dothideomycetes</taxon>
        <taxon>Pleosporomycetidae</taxon>
        <taxon>Mytilinidiales</taxon>
        <taxon>Mytilinidiaceae</taxon>
        <taxon>Lophium</taxon>
    </lineage>
</organism>